<dbReference type="Proteomes" id="UP000257109">
    <property type="component" value="Unassembled WGS sequence"/>
</dbReference>
<gene>
    <name evidence="2" type="ORF">CR513_24542</name>
</gene>
<feature type="compositionally biased region" description="Basic and acidic residues" evidence="1">
    <location>
        <begin position="185"/>
        <end position="197"/>
    </location>
</feature>
<evidence type="ECO:0000256" key="1">
    <source>
        <dbReference type="SAM" id="MobiDB-lite"/>
    </source>
</evidence>
<proteinExistence type="predicted"/>
<feature type="compositionally biased region" description="Basic and acidic residues" evidence="1">
    <location>
        <begin position="224"/>
        <end position="242"/>
    </location>
</feature>
<protein>
    <recommendedName>
        <fullName evidence="4">Retrotransposon gag domain-containing protein</fullName>
    </recommendedName>
</protein>
<sequence length="304" mass="35825">MYKGLKIVEKYHKDIKVVMTRANDMVDLSQCPFMDDLSRRLVSIKTYPNTPSNWTSKEKESPRRDKSPKMGAYYPQAEKKKGSYQIHHLHPKPQVITTNKLQAEQKERLWQDLKKLGGFYEHLVKHSTLRFLMKKRPKDFLSCKVLDPLDGSKYIIYTLNELGEMLDLVGKVLDVVQKDAQSTNDKVEALSRIKEDGSSGGNYSDHSRSSRSSRKERHVRHERNRREERCERRDRREKDRRDELDMRKCKIPLFLGNCKPELYQGSKSLEEYHKEIEMDLLRAQLSESEEAIMARFLHGLNREI</sequence>
<keyword evidence="3" id="KW-1185">Reference proteome</keyword>
<feature type="compositionally biased region" description="Basic residues" evidence="1">
    <location>
        <begin position="209"/>
        <end position="223"/>
    </location>
</feature>
<feature type="compositionally biased region" description="Basic and acidic residues" evidence="1">
    <location>
        <begin position="56"/>
        <end position="68"/>
    </location>
</feature>
<organism evidence="2 3">
    <name type="scientific">Mucuna pruriens</name>
    <name type="common">Velvet bean</name>
    <name type="synonym">Dolichos pruriens</name>
    <dbReference type="NCBI Taxonomy" id="157652"/>
    <lineage>
        <taxon>Eukaryota</taxon>
        <taxon>Viridiplantae</taxon>
        <taxon>Streptophyta</taxon>
        <taxon>Embryophyta</taxon>
        <taxon>Tracheophyta</taxon>
        <taxon>Spermatophyta</taxon>
        <taxon>Magnoliopsida</taxon>
        <taxon>eudicotyledons</taxon>
        <taxon>Gunneridae</taxon>
        <taxon>Pentapetalae</taxon>
        <taxon>rosids</taxon>
        <taxon>fabids</taxon>
        <taxon>Fabales</taxon>
        <taxon>Fabaceae</taxon>
        <taxon>Papilionoideae</taxon>
        <taxon>50 kb inversion clade</taxon>
        <taxon>NPAAA clade</taxon>
        <taxon>indigoferoid/millettioid clade</taxon>
        <taxon>Phaseoleae</taxon>
        <taxon>Mucuna</taxon>
    </lineage>
</organism>
<evidence type="ECO:0008006" key="4">
    <source>
        <dbReference type="Google" id="ProtNLM"/>
    </source>
</evidence>
<name>A0A371GRP4_MUCPR</name>
<feature type="region of interest" description="Disordered" evidence="1">
    <location>
        <begin position="48"/>
        <end position="71"/>
    </location>
</feature>
<evidence type="ECO:0000313" key="3">
    <source>
        <dbReference type="Proteomes" id="UP000257109"/>
    </source>
</evidence>
<evidence type="ECO:0000313" key="2">
    <source>
        <dbReference type="EMBL" id="RDX93229.1"/>
    </source>
</evidence>
<reference evidence="2" key="1">
    <citation type="submission" date="2018-05" db="EMBL/GenBank/DDBJ databases">
        <title>Draft genome of Mucuna pruriens seed.</title>
        <authorList>
            <person name="Nnadi N.E."/>
            <person name="Vos R."/>
            <person name="Hasami M.H."/>
            <person name="Devisetty U.K."/>
            <person name="Aguiy J.C."/>
        </authorList>
    </citation>
    <scope>NUCLEOTIDE SEQUENCE [LARGE SCALE GENOMIC DNA]</scope>
    <source>
        <strain evidence="2">JCA_2017</strain>
    </source>
</reference>
<accession>A0A371GRP4</accession>
<feature type="region of interest" description="Disordered" evidence="1">
    <location>
        <begin position="184"/>
        <end position="242"/>
    </location>
</feature>
<feature type="non-terminal residue" evidence="2">
    <location>
        <position position="1"/>
    </location>
</feature>
<dbReference type="EMBL" id="QJKJ01004669">
    <property type="protein sequence ID" value="RDX93229.1"/>
    <property type="molecule type" value="Genomic_DNA"/>
</dbReference>
<dbReference type="AlphaFoldDB" id="A0A371GRP4"/>
<comment type="caution">
    <text evidence="2">The sequence shown here is derived from an EMBL/GenBank/DDBJ whole genome shotgun (WGS) entry which is preliminary data.</text>
</comment>
<dbReference type="OrthoDB" id="1934635at2759"/>